<accession>A0A382XWB1</accession>
<evidence type="ECO:0000313" key="1">
    <source>
        <dbReference type="EMBL" id="SVD75283.1"/>
    </source>
</evidence>
<gene>
    <name evidence="1" type="ORF">METZ01_LOCUS428137</name>
</gene>
<proteinExistence type="predicted"/>
<protein>
    <submittedName>
        <fullName evidence="1">Uncharacterized protein</fullName>
    </submittedName>
</protein>
<sequence length="37" mass="4240">MSMFYCSSCDMLVDSDAVLFVYEDESDEWTCANCLES</sequence>
<dbReference type="AlphaFoldDB" id="A0A382XWB1"/>
<reference evidence="1" key="1">
    <citation type="submission" date="2018-05" db="EMBL/GenBank/DDBJ databases">
        <authorList>
            <person name="Lanie J.A."/>
            <person name="Ng W.-L."/>
            <person name="Kazmierczak K.M."/>
            <person name="Andrzejewski T.M."/>
            <person name="Davidsen T.M."/>
            <person name="Wayne K.J."/>
            <person name="Tettelin H."/>
            <person name="Glass J.I."/>
            <person name="Rusch D."/>
            <person name="Podicherti R."/>
            <person name="Tsui H.-C.T."/>
            <person name="Winkler M.E."/>
        </authorList>
    </citation>
    <scope>NUCLEOTIDE SEQUENCE</scope>
</reference>
<dbReference type="EMBL" id="UINC01170971">
    <property type="protein sequence ID" value="SVD75283.1"/>
    <property type="molecule type" value="Genomic_DNA"/>
</dbReference>
<organism evidence="1">
    <name type="scientific">marine metagenome</name>
    <dbReference type="NCBI Taxonomy" id="408172"/>
    <lineage>
        <taxon>unclassified sequences</taxon>
        <taxon>metagenomes</taxon>
        <taxon>ecological metagenomes</taxon>
    </lineage>
</organism>
<name>A0A382XWB1_9ZZZZ</name>
<feature type="non-terminal residue" evidence="1">
    <location>
        <position position="37"/>
    </location>
</feature>